<comment type="caution">
    <text evidence="9">The sequence shown here is derived from an EMBL/GenBank/DDBJ whole genome shotgun (WGS) entry which is preliminary data.</text>
</comment>
<evidence type="ECO:0000256" key="1">
    <source>
        <dbReference type="ARBA" id="ARBA00004123"/>
    </source>
</evidence>
<dbReference type="AlphaFoldDB" id="A0A9P7G450"/>
<proteinExistence type="inferred from homology"/>
<dbReference type="Proteomes" id="UP000775547">
    <property type="component" value="Unassembled WGS sequence"/>
</dbReference>
<evidence type="ECO:0000256" key="4">
    <source>
        <dbReference type="ARBA" id="ARBA00023242"/>
    </source>
</evidence>
<evidence type="ECO:0000256" key="3">
    <source>
        <dbReference type="ARBA" id="ARBA00023125"/>
    </source>
</evidence>
<organism evidence="9 10">
    <name type="scientific">Asterophora parasitica</name>
    <dbReference type="NCBI Taxonomy" id="117018"/>
    <lineage>
        <taxon>Eukaryota</taxon>
        <taxon>Fungi</taxon>
        <taxon>Dikarya</taxon>
        <taxon>Basidiomycota</taxon>
        <taxon>Agaricomycotina</taxon>
        <taxon>Agaricomycetes</taxon>
        <taxon>Agaricomycetidae</taxon>
        <taxon>Agaricales</taxon>
        <taxon>Tricholomatineae</taxon>
        <taxon>Lyophyllaceae</taxon>
        <taxon>Asterophora</taxon>
    </lineage>
</organism>
<dbReference type="Pfam" id="PF11699">
    <property type="entry name" value="CENP-C_C"/>
    <property type="match status" value="1"/>
</dbReference>
<dbReference type="OrthoDB" id="1939643at2759"/>
<comment type="subcellular location">
    <subcellularLocation>
        <location evidence="1">Nucleus</location>
    </subcellularLocation>
</comment>
<protein>
    <recommendedName>
        <fullName evidence="6">CENP-C homolog</fullName>
    </recommendedName>
</protein>
<dbReference type="InterPro" id="IPR011051">
    <property type="entry name" value="RmlC_Cupin_sf"/>
</dbReference>
<name>A0A9P7G450_9AGAR</name>
<evidence type="ECO:0000313" key="9">
    <source>
        <dbReference type="EMBL" id="KAG5643223.1"/>
    </source>
</evidence>
<dbReference type="PANTHER" id="PTHR16684">
    <property type="entry name" value="CENTROMERE PROTEIN C"/>
    <property type="match status" value="1"/>
</dbReference>
<keyword evidence="3" id="KW-0238">DNA-binding</keyword>
<evidence type="ECO:0000313" key="8">
    <source>
        <dbReference type="EMBL" id="KAG5643221.1"/>
    </source>
</evidence>
<dbReference type="PANTHER" id="PTHR16684:SF11">
    <property type="entry name" value="CENTROMERE PROTEIN C"/>
    <property type="match status" value="1"/>
</dbReference>
<dbReference type="InterPro" id="IPR028386">
    <property type="entry name" value="CENP-C/Mif2/cnp3"/>
</dbReference>
<sequence>MVYTHPVAPYAAGKTWGFQQATGDSDFIRSGFVFIQVNGEKERKNVKDNSYVFIVLEGAVEATIHRTSYAVSTGGVFLVPRGNDYTIRNISSQPAKLFFTQARKSRAIDGDEGSVRLNKPSSKTLILADWLLQRMVLQLIKLRAQAFDWYWRYLARYQHLFTGRRLYFVFFLLGLMVRRMPFVGSPPILNVQLIRLR</sequence>
<evidence type="ECO:0000259" key="7">
    <source>
        <dbReference type="Pfam" id="PF11699"/>
    </source>
</evidence>
<reference evidence="9" key="1">
    <citation type="submission" date="2020-07" db="EMBL/GenBank/DDBJ databases">
        <authorList>
            <person name="Nieuwenhuis M."/>
            <person name="Van De Peppel L.J.J."/>
        </authorList>
    </citation>
    <scope>NUCLEOTIDE SEQUENCE</scope>
    <source>
        <strain evidence="9">AP01</strain>
        <tissue evidence="9">Mycelium</tissue>
    </source>
</reference>
<dbReference type="GO" id="GO:0019237">
    <property type="term" value="F:centromeric DNA binding"/>
    <property type="evidence" value="ECO:0007669"/>
    <property type="project" value="InterPro"/>
</dbReference>
<evidence type="ECO:0000256" key="2">
    <source>
        <dbReference type="ARBA" id="ARBA00010291"/>
    </source>
</evidence>
<dbReference type="SUPFAM" id="SSF51182">
    <property type="entry name" value="RmlC-like cupins"/>
    <property type="match status" value="1"/>
</dbReference>
<feature type="domain" description="Mif2/CENP-C cupin" evidence="7">
    <location>
        <begin position="24"/>
        <end position="101"/>
    </location>
</feature>
<dbReference type="GO" id="GO:0005634">
    <property type="term" value="C:nucleus"/>
    <property type="evidence" value="ECO:0007669"/>
    <property type="project" value="UniProtKB-SubCell"/>
</dbReference>
<dbReference type="GO" id="GO:0051455">
    <property type="term" value="P:spindle attachment to meiosis I kinetochore"/>
    <property type="evidence" value="ECO:0007669"/>
    <property type="project" value="TreeGrafter"/>
</dbReference>
<dbReference type="InterPro" id="IPR014710">
    <property type="entry name" value="RmlC-like_jellyroll"/>
</dbReference>
<comment type="function">
    <text evidence="5">Component of the kinetochore, a multiprotein complex that assembles on centromeric DNA and attaches chromosomes to spindle microtubules, mediating chromosome segregation and sister chromatid segregation during meiosis and mitosis. Component of the inner kinetochore constitutive centromere-associated network (CCAN), which serves as a structural platform for outer kinetochore assembly.</text>
</comment>
<accession>A0A9P7G450</accession>
<keyword evidence="4" id="KW-0539">Nucleus</keyword>
<evidence type="ECO:0000256" key="6">
    <source>
        <dbReference type="ARBA" id="ARBA00075033"/>
    </source>
</evidence>
<gene>
    <name evidence="8" type="ORF">DXG03_001342</name>
    <name evidence="9" type="ORF">DXG03_001344</name>
</gene>
<dbReference type="FunFam" id="2.60.120.10:FF:000033">
    <property type="entry name" value="Centromere protein C 1"/>
    <property type="match status" value="1"/>
</dbReference>
<evidence type="ECO:0000313" key="10">
    <source>
        <dbReference type="Proteomes" id="UP000775547"/>
    </source>
</evidence>
<dbReference type="InterPro" id="IPR025974">
    <property type="entry name" value="Mif2/CENP-C_cupin"/>
</dbReference>
<reference evidence="9" key="2">
    <citation type="submission" date="2021-10" db="EMBL/GenBank/DDBJ databases">
        <title>Phylogenomics reveals ancestral predisposition of the termite-cultivated fungus Termitomyces towards a domesticated lifestyle.</title>
        <authorList>
            <person name="Auxier B."/>
            <person name="Grum-Grzhimaylo A."/>
            <person name="Cardenas M.E."/>
            <person name="Lodge J.D."/>
            <person name="Laessoe T."/>
            <person name="Pedersen O."/>
            <person name="Smith M.E."/>
            <person name="Kuyper T.W."/>
            <person name="Franco-Molano E.A."/>
            <person name="Baroni T.J."/>
            <person name="Aanen D.K."/>
        </authorList>
    </citation>
    <scope>NUCLEOTIDE SEQUENCE</scope>
    <source>
        <strain evidence="9">AP01</strain>
        <tissue evidence="9">Mycelium</tissue>
    </source>
</reference>
<dbReference type="EMBL" id="JABCKV010000127">
    <property type="protein sequence ID" value="KAG5643221.1"/>
    <property type="molecule type" value="Genomic_DNA"/>
</dbReference>
<dbReference type="GO" id="GO:0051315">
    <property type="term" value="P:attachment of mitotic spindle microtubules to kinetochore"/>
    <property type="evidence" value="ECO:0007669"/>
    <property type="project" value="TreeGrafter"/>
</dbReference>
<evidence type="ECO:0000256" key="5">
    <source>
        <dbReference type="ARBA" id="ARBA00057947"/>
    </source>
</evidence>
<keyword evidence="10" id="KW-1185">Reference proteome</keyword>
<comment type="similarity">
    <text evidence="2">Belongs to the CENP-C/MIF2 family.</text>
</comment>
<dbReference type="EMBL" id="JABCKV010000127">
    <property type="protein sequence ID" value="KAG5643223.1"/>
    <property type="molecule type" value="Genomic_DNA"/>
</dbReference>
<dbReference type="Gene3D" id="2.60.120.10">
    <property type="entry name" value="Jelly Rolls"/>
    <property type="match status" value="1"/>
</dbReference>
<dbReference type="GO" id="GO:0051382">
    <property type="term" value="P:kinetochore assembly"/>
    <property type="evidence" value="ECO:0007669"/>
    <property type="project" value="InterPro"/>
</dbReference>
<dbReference type="GO" id="GO:0000776">
    <property type="term" value="C:kinetochore"/>
    <property type="evidence" value="ECO:0007669"/>
    <property type="project" value="InterPro"/>
</dbReference>